<dbReference type="RefSeq" id="WP_210055877.1">
    <property type="nucleotide sequence ID" value="NZ_BAAAMH010000005.1"/>
</dbReference>
<name>A0ABS4ZAY6_9ACTN</name>
<dbReference type="EMBL" id="JAGIOB010000001">
    <property type="protein sequence ID" value="MBP2417388.1"/>
    <property type="molecule type" value="Genomic_DNA"/>
</dbReference>
<feature type="domain" description="HTH marR-type" evidence="2">
    <location>
        <begin position="15"/>
        <end position="59"/>
    </location>
</feature>
<keyword evidence="4" id="KW-1185">Reference proteome</keyword>
<accession>A0ABS4ZAY6</accession>
<dbReference type="Pfam" id="PF12802">
    <property type="entry name" value="MarR_2"/>
    <property type="match status" value="1"/>
</dbReference>
<evidence type="ECO:0000313" key="4">
    <source>
        <dbReference type="Proteomes" id="UP000758168"/>
    </source>
</evidence>
<dbReference type="Pfam" id="PF00480">
    <property type="entry name" value="ROK"/>
    <property type="match status" value="1"/>
</dbReference>
<protein>
    <submittedName>
        <fullName evidence="3">NBD/HSP70 family sugar kinase</fullName>
    </submittedName>
</protein>
<sequence length="407" mass="42652">MARGSNLTRLGGFNQTVLFDAIRRAPAGISRVELVSETGLTAQTVSNIVRRLLDEGLVVEGGRVQSAVRGKPRTLVRVRPEARHALGVHVDPATLTVVLIDVAGEVRRYARRRTPQAQRPEDVVAVVADEVQRVLAASDVDPATVLGLGVAAPGPLDVVEGTLLNPPQLAGWEQVRLRADLREATGLHVLVDKDVTAAATGEMWAQDGARHSFVFCYLGSGLGAGVVIEDAVLRGVTNNIGEIGNLLVDLDGEDIGLARRGSLAATCLPQALVVRAQRRGLVTSTVAADDFGGVDEVFTEICARADAGDAGCTELLDVAARGLATGLAVMVNFLDVDRVVLGGPAWPRMSRRLLEVLPGLVQPQLVAASTPLVVEGSAVGEHVAAQGAAALVLDHFLSPRPAALVMD</sequence>
<dbReference type="GO" id="GO:0016301">
    <property type="term" value="F:kinase activity"/>
    <property type="evidence" value="ECO:0007669"/>
    <property type="project" value="UniProtKB-KW"/>
</dbReference>
<comment type="caution">
    <text evidence="3">The sequence shown here is derived from an EMBL/GenBank/DDBJ whole genome shotgun (WGS) entry which is preliminary data.</text>
</comment>
<evidence type="ECO:0000259" key="2">
    <source>
        <dbReference type="Pfam" id="PF12802"/>
    </source>
</evidence>
<organism evidence="3 4">
    <name type="scientific">Microlunatus capsulatus</name>
    <dbReference type="NCBI Taxonomy" id="99117"/>
    <lineage>
        <taxon>Bacteria</taxon>
        <taxon>Bacillati</taxon>
        <taxon>Actinomycetota</taxon>
        <taxon>Actinomycetes</taxon>
        <taxon>Propionibacteriales</taxon>
        <taxon>Propionibacteriaceae</taxon>
        <taxon>Microlunatus</taxon>
    </lineage>
</organism>
<dbReference type="PANTHER" id="PTHR18964">
    <property type="entry name" value="ROK (REPRESSOR, ORF, KINASE) FAMILY"/>
    <property type="match status" value="1"/>
</dbReference>
<dbReference type="InterPro" id="IPR036390">
    <property type="entry name" value="WH_DNA-bd_sf"/>
</dbReference>
<dbReference type="InterPro" id="IPR036388">
    <property type="entry name" value="WH-like_DNA-bd_sf"/>
</dbReference>
<dbReference type="SUPFAM" id="SSF46785">
    <property type="entry name" value="Winged helix' DNA-binding domain"/>
    <property type="match status" value="1"/>
</dbReference>
<dbReference type="InterPro" id="IPR043129">
    <property type="entry name" value="ATPase_NBD"/>
</dbReference>
<dbReference type="Gene3D" id="1.10.10.10">
    <property type="entry name" value="Winged helix-like DNA-binding domain superfamily/Winged helix DNA-binding domain"/>
    <property type="match status" value="1"/>
</dbReference>
<dbReference type="InterPro" id="IPR000600">
    <property type="entry name" value="ROK"/>
</dbReference>
<keyword evidence="3" id="KW-0418">Kinase</keyword>
<reference evidence="3 4" key="1">
    <citation type="submission" date="2021-03" db="EMBL/GenBank/DDBJ databases">
        <title>Sequencing the genomes of 1000 actinobacteria strains.</title>
        <authorList>
            <person name="Klenk H.-P."/>
        </authorList>
    </citation>
    <scope>NUCLEOTIDE SEQUENCE [LARGE SCALE GENOMIC DNA]</scope>
    <source>
        <strain evidence="3 4">DSM 12936</strain>
    </source>
</reference>
<dbReference type="PANTHER" id="PTHR18964:SF149">
    <property type="entry name" value="BIFUNCTIONAL UDP-N-ACETYLGLUCOSAMINE 2-EPIMERASE_N-ACETYLMANNOSAMINE KINASE"/>
    <property type="match status" value="1"/>
</dbReference>
<dbReference type="InterPro" id="IPR000835">
    <property type="entry name" value="HTH_MarR-typ"/>
</dbReference>
<gene>
    <name evidence="3" type="ORF">JOF54_002310</name>
</gene>
<evidence type="ECO:0000256" key="1">
    <source>
        <dbReference type="ARBA" id="ARBA00006479"/>
    </source>
</evidence>
<comment type="similarity">
    <text evidence="1">Belongs to the ROK (NagC/XylR) family.</text>
</comment>
<keyword evidence="3" id="KW-0808">Transferase</keyword>
<dbReference type="Gene3D" id="3.30.420.40">
    <property type="match status" value="2"/>
</dbReference>
<dbReference type="SUPFAM" id="SSF53067">
    <property type="entry name" value="Actin-like ATPase domain"/>
    <property type="match status" value="1"/>
</dbReference>
<evidence type="ECO:0000313" key="3">
    <source>
        <dbReference type="EMBL" id="MBP2417388.1"/>
    </source>
</evidence>
<proteinExistence type="inferred from homology"/>
<dbReference type="Proteomes" id="UP000758168">
    <property type="component" value="Unassembled WGS sequence"/>
</dbReference>